<dbReference type="AlphaFoldDB" id="A0A9P6C1R4"/>
<dbReference type="EMBL" id="MU151291">
    <property type="protein sequence ID" value="KAF9445613.1"/>
    <property type="molecule type" value="Genomic_DNA"/>
</dbReference>
<reference evidence="2" key="1">
    <citation type="submission" date="2020-11" db="EMBL/GenBank/DDBJ databases">
        <authorList>
            <consortium name="DOE Joint Genome Institute"/>
            <person name="Ahrendt S."/>
            <person name="Riley R."/>
            <person name="Andreopoulos W."/>
            <person name="Labutti K."/>
            <person name="Pangilinan J."/>
            <person name="Ruiz-Duenas F.J."/>
            <person name="Barrasa J.M."/>
            <person name="Sanchez-Garcia M."/>
            <person name="Camarero S."/>
            <person name="Miyauchi S."/>
            <person name="Serrano A."/>
            <person name="Linde D."/>
            <person name="Babiker R."/>
            <person name="Drula E."/>
            <person name="Ayuso-Fernandez I."/>
            <person name="Pacheco R."/>
            <person name="Padilla G."/>
            <person name="Ferreira P."/>
            <person name="Barriuso J."/>
            <person name="Kellner H."/>
            <person name="Castanera R."/>
            <person name="Alfaro M."/>
            <person name="Ramirez L."/>
            <person name="Pisabarro A.G."/>
            <person name="Kuo A."/>
            <person name="Tritt A."/>
            <person name="Lipzen A."/>
            <person name="He G."/>
            <person name="Yan M."/>
            <person name="Ng V."/>
            <person name="Cullen D."/>
            <person name="Martin F."/>
            <person name="Rosso M.-N."/>
            <person name="Henrissat B."/>
            <person name="Hibbett D."/>
            <person name="Martinez A.T."/>
            <person name="Grigoriev I.V."/>
        </authorList>
    </citation>
    <scope>NUCLEOTIDE SEQUENCE</scope>
    <source>
        <strain evidence="2">MF-IS2</strain>
    </source>
</reference>
<evidence type="ECO:0000313" key="3">
    <source>
        <dbReference type="Proteomes" id="UP000807342"/>
    </source>
</evidence>
<comment type="caution">
    <text evidence="2">The sequence shown here is derived from an EMBL/GenBank/DDBJ whole genome shotgun (WGS) entry which is preliminary data.</text>
</comment>
<feature type="non-terminal residue" evidence="2">
    <location>
        <position position="1"/>
    </location>
</feature>
<evidence type="ECO:0000313" key="2">
    <source>
        <dbReference type="EMBL" id="KAF9445613.1"/>
    </source>
</evidence>
<dbReference type="Pfam" id="PF01755">
    <property type="entry name" value="Glyco_transf_25"/>
    <property type="match status" value="1"/>
</dbReference>
<protein>
    <recommendedName>
        <fullName evidence="1">Glycosyl transferase family 25 domain-containing protein</fullName>
    </recommendedName>
</protein>
<feature type="non-terminal residue" evidence="2">
    <location>
        <position position="329"/>
    </location>
</feature>
<sequence>ASKMHMLTLPARKDRRLRMETLREALGLEWTYVDGLQSTNELTQEIWEWVIRVRDDRPTVINDTESRHSGLPPASIGFAWPENIDQLALSSVPIDFWGDTIWSTPSAIHNPTPYHPAGCAVNNYRILGFTPELPEHLVLTRARIACWYSHISIIHSIANNKELDLDSAYVIFEDDIDMEKDITQRLSILWNSLPQDWDIVFLGHCWSDEKKNPPLPVMLTEPVKVGHIKTASQNTTLTIHQLHPSNQPKCTHAYAVSKRGARRLLLYLRYPPFAYSRAVDQAISWLIEIGRINSYTVVPSLVVQTKEDVSDISPGTGGGWTERLLDGVL</sequence>
<accession>A0A9P6C1R4</accession>
<gene>
    <name evidence="2" type="ORF">P691DRAFT_632097</name>
</gene>
<keyword evidence="3" id="KW-1185">Reference proteome</keyword>
<organism evidence="2 3">
    <name type="scientific">Macrolepiota fuliginosa MF-IS2</name>
    <dbReference type="NCBI Taxonomy" id="1400762"/>
    <lineage>
        <taxon>Eukaryota</taxon>
        <taxon>Fungi</taxon>
        <taxon>Dikarya</taxon>
        <taxon>Basidiomycota</taxon>
        <taxon>Agaricomycotina</taxon>
        <taxon>Agaricomycetes</taxon>
        <taxon>Agaricomycetidae</taxon>
        <taxon>Agaricales</taxon>
        <taxon>Agaricineae</taxon>
        <taxon>Agaricaceae</taxon>
        <taxon>Macrolepiota</taxon>
    </lineage>
</organism>
<feature type="domain" description="Glycosyl transferase family 25" evidence="1">
    <location>
        <begin position="139"/>
        <end position="270"/>
    </location>
</feature>
<dbReference type="Proteomes" id="UP000807342">
    <property type="component" value="Unassembled WGS sequence"/>
</dbReference>
<dbReference type="OrthoDB" id="47375at2759"/>
<name>A0A9P6C1R4_9AGAR</name>
<proteinExistence type="predicted"/>
<evidence type="ECO:0000259" key="1">
    <source>
        <dbReference type="Pfam" id="PF01755"/>
    </source>
</evidence>
<dbReference type="InterPro" id="IPR002654">
    <property type="entry name" value="Glyco_trans_25"/>
</dbReference>